<organism evidence="1 2">
    <name type="scientific">Vermiconidia calcicola</name>
    <dbReference type="NCBI Taxonomy" id="1690605"/>
    <lineage>
        <taxon>Eukaryota</taxon>
        <taxon>Fungi</taxon>
        <taxon>Dikarya</taxon>
        <taxon>Ascomycota</taxon>
        <taxon>Pezizomycotina</taxon>
        <taxon>Dothideomycetes</taxon>
        <taxon>Dothideomycetidae</taxon>
        <taxon>Mycosphaerellales</taxon>
        <taxon>Extremaceae</taxon>
        <taxon>Vermiconidia</taxon>
    </lineage>
</organism>
<proteinExistence type="predicted"/>
<accession>A0ACC3NXD9</accession>
<dbReference type="Proteomes" id="UP001281147">
    <property type="component" value="Unassembled WGS sequence"/>
</dbReference>
<evidence type="ECO:0000313" key="2">
    <source>
        <dbReference type="Proteomes" id="UP001281147"/>
    </source>
</evidence>
<gene>
    <name evidence="1" type="ORF">LTR37_000767</name>
</gene>
<sequence length="326" mass="37448">MVALELPNTLPLPKKELYNVYISQSITQEQLQTVFKINSDTFQHLRNTMRNECRRSTHIKHPTTGGALTLWQAKQLLPGSLEFFIKVDSLPRLKKLVPQVVKSDALQPIRDDILVKALIGEVQRVKDDRRLQDPETEHEVVTRNREPKRRKIASLKPPKIPEKIAFERCKIWVHSTHDDSISDNFFSLAVLNEDDDTITSPSTPRPYKRATNSARISLPKLLDQAENCSGALELETTERILCYSLPSLSATPLFVRIDAELVRAFRRMMEEFTESNGRFKFFLGTPERFEAKLGYEITVGHRDGIDDEDYVHVEEDPGNSGECYWL</sequence>
<protein>
    <submittedName>
        <fullName evidence="1">Uncharacterized protein</fullName>
    </submittedName>
</protein>
<name>A0ACC3NXD9_9PEZI</name>
<keyword evidence="2" id="KW-1185">Reference proteome</keyword>
<comment type="caution">
    <text evidence="1">The sequence shown here is derived from an EMBL/GenBank/DDBJ whole genome shotgun (WGS) entry which is preliminary data.</text>
</comment>
<reference evidence="1" key="1">
    <citation type="submission" date="2023-07" db="EMBL/GenBank/DDBJ databases">
        <title>Black Yeasts Isolated from many extreme environments.</title>
        <authorList>
            <person name="Coleine C."/>
            <person name="Stajich J.E."/>
            <person name="Selbmann L."/>
        </authorList>
    </citation>
    <scope>NUCLEOTIDE SEQUENCE</scope>
    <source>
        <strain evidence="1">CCFEE 5714</strain>
    </source>
</reference>
<dbReference type="EMBL" id="JAUTXU010000004">
    <property type="protein sequence ID" value="KAK3724719.1"/>
    <property type="molecule type" value="Genomic_DNA"/>
</dbReference>
<evidence type="ECO:0000313" key="1">
    <source>
        <dbReference type="EMBL" id="KAK3724719.1"/>
    </source>
</evidence>